<accession>A0A979FKA8</accession>
<keyword evidence="1" id="KW-1185">Reference proteome</keyword>
<dbReference type="Proteomes" id="UP000694843">
    <property type="component" value="Unplaced"/>
</dbReference>
<dbReference type="GeneID" id="125177959"/>
<organism evidence="1 2">
    <name type="scientific">Hyalella azteca</name>
    <name type="common">Amphipod</name>
    <dbReference type="NCBI Taxonomy" id="294128"/>
    <lineage>
        <taxon>Eukaryota</taxon>
        <taxon>Metazoa</taxon>
        <taxon>Ecdysozoa</taxon>
        <taxon>Arthropoda</taxon>
        <taxon>Crustacea</taxon>
        <taxon>Multicrustacea</taxon>
        <taxon>Malacostraca</taxon>
        <taxon>Eumalacostraca</taxon>
        <taxon>Peracarida</taxon>
        <taxon>Amphipoda</taxon>
        <taxon>Senticaudata</taxon>
        <taxon>Talitrida</taxon>
        <taxon>Talitroidea</taxon>
        <taxon>Hyalellidae</taxon>
        <taxon>Hyalella</taxon>
    </lineage>
</organism>
<reference evidence="2" key="1">
    <citation type="submission" date="2025-08" db="UniProtKB">
        <authorList>
            <consortium name="RefSeq"/>
        </authorList>
    </citation>
    <scope>IDENTIFICATION</scope>
    <source>
        <tissue evidence="2">Whole organism</tissue>
    </source>
</reference>
<dbReference type="RefSeq" id="XP_047736665.1">
    <property type="nucleotide sequence ID" value="XM_047880709.1"/>
</dbReference>
<gene>
    <name evidence="2" type="primary">LOC125177959</name>
</gene>
<dbReference type="AlphaFoldDB" id="A0A979FKA8"/>
<evidence type="ECO:0000313" key="2">
    <source>
        <dbReference type="RefSeq" id="XP_047736665.1"/>
    </source>
</evidence>
<sequence length="158" mass="17249">MRMCRRRLLCWLVTKVLWSPVISWTLFAMSLVYIICVNTSSSYVLGKSTSTHGLTYIVVLEEGMDVPQNVPDVGSVAAGLSQLNPVAGQPWYSLGALGATLWTAPGPAAGLHARASVQQLYADFKKPSLRCRKLVNMGGQGCTRRYEGNKDVSNNLLM</sequence>
<name>A0A979FKA8_HYAAZ</name>
<evidence type="ECO:0000313" key="1">
    <source>
        <dbReference type="Proteomes" id="UP000694843"/>
    </source>
</evidence>
<protein>
    <submittedName>
        <fullName evidence="2">Uncharacterized protein LOC125177959</fullName>
    </submittedName>
</protein>
<proteinExistence type="predicted"/>
<dbReference type="KEGG" id="hazt:125177959"/>